<dbReference type="OrthoDB" id="431929at2759"/>
<keyword evidence="8" id="KW-1185">Reference proteome</keyword>
<evidence type="ECO:0000313" key="7">
    <source>
        <dbReference type="EMBL" id="KAG0268766.1"/>
    </source>
</evidence>
<feature type="domain" description="AN1-type" evidence="6">
    <location>
        <begin position="55"/>
        <end position="103"/>
    </location>
</feature>
<keyword evidence="3" id="KW-0862">Zinc</keyword>
<feature type="region of interest" description="Disordered" evidence="5">
    <location>
        <begin position="120"/>
        <end position="169"/>
    </location>
</feature>
<dbReference type="InterPro" id="IPR000058">
    <property type="entry name" value="Znf_AN1"/>
</dbReference>
<feature type="compositionally biased region" description="Low complexity" evidence="5">
    <location>
        <begin position="132"/>
        <end position="142"/>
    </location>
</feature>
<evidence type="ECO:0000256" key="3">
    <source>
        <dbReference type="ARBA" id="ARBA00022833"/>
    </source>
</evidence>
<dbReference type="PANTHER" id="PTHR14677">
    <property type="entry name" value="ARSENITE INDUCUBLE RNA ASSOCIATED PROTEIN AIP-1-RELATED"/>
    <property type="match status" value="1"/>
</dbReference>
<dbReference type="PANTHER" id="PTHR14677:SF40">
    <property type="entry name" value="CDC48-ASSOCIATED UBIQUITIN-LIKE_ZINC FINGER PROTEIN 1"/>
    <property type="match status" value="1"/>
</dbReference>
<dbReference type="Pfam" id="PF01428">
    <property type="entry name" value="zf-AN1"/>
    <property type="match status" value="1"/>
</dbReference>
<keyword evidence="2 4" id="KW-0863">Zinc-finger</keyword>
<dbReference type="PROSITE" id="PS51039">
    <property type="entry name" value="ZF_AN1"/>
    <property type="match status" value="1"/>
</dbReference>
<dbReference type="SMART" id="SM00154">
    <property type="entry name" value="ZnF_AN1"/>
    <property type="match status" value="1"/>
</dbReference>
<dbReference type="SUPFAM" id="SSF118310">
    <property type="entry name" value="AN1-like Zinc finger"/>
    <property type="match status" value="1"/>
</dbReference>
<dbReference type="AlphaFoldDB" id="A0A9P6UCA2"/>
<dbReference type="InterPro" id="IPR035896">
    <property type="entry name" value="AN1-like_Znf"/>
</dbReference>
<sequence length="359" mass="38202">MPGDHACSQCFDASSVQSCPTCSQLVLSTGGIDPKLTLQEHLDSQCTRHLLPPVASTTIPCDKAGCKRQDRVVAHCLDCEHTYCLGHRHPADHDCVGLARKKDQQAQRKAEIRQVMAKHAGKFPQREEGGEAATATATATATVGSSQGDGSSLHEKKDKKETKAKPKLSAREIIEAAKAKVAQRSSTTAATAAAAAAAAPIANANASTTARTSAIVATSAAAAKATTTAEKPKVKRPSRAMALIQLRKVAQGDPKVTGAQRIYLHTRSPTVQGVTGKSVFLDRTWTVGKALDRMIDILKVVPAKPDPNNPDKHLSIFHAKEEDSEPVLIPMSTTIKDISGIESGDLFYIAFSDWDKTLS</sequence>
<accession>A0A9P6UCA2</accession>
<evidence type="ECO:0000256" key="4">
    <source>
        <dbReference type="PROSITE-ProRule" id="PRU00449"/>
    </source>
</evidence>
<keyword evidence="1" id="KW-0479">Metal-binding</keyword>
<reference evidence="7" key="1">
    <citation type="journal article" date="2020" name="Fungal Divers.">
        <title>Resolving the Mortierellaceae phylogeny through synthesis of multi-gene phylogenetics and phylogenomics.</title>
        <authorList>
            <person name="Vandepol N."/>
            <person name="Liber J."/>
            <person name="Desiro A."/>
            <person name="Na H."/>
            <person name="Kennedy M."/>
            <person name="Barry K."/>
            <person name="Grigoriev I.V."/>
            <person name="Miller A.N."/>
            <person name="O'Donnell K."/>
            <person name="Stajich J.E."/>
            <person name="Bonito G."/>
        </authorList>
    </citation>
    <scope>NUCLEOTIDE SEQUENCE</scope>
    <source>
        <strain evidence="7">BC1065</strain>
    </source>
</reference>
<dbReference type="GO" id="GO:0008270">
    <property type="term" value="F:zinc ion binding"/>
    <property type="evidence" value="ECO:0007669"/>
    <property type="project" value="UniProtKB-KW"/>
</dbReference>
<evidence type="ECO:0000259" key="6">
    <source>
        <dbReference type="PROSITE" id="PS51039"/>
    </source>
</evidence>
<proteinExistence type="predicted"/>
<organism evidence="7 8">
    <name type="scientific">Actinomortierella ambigua</name>
    <dbReference type="NCBI Taxonomy" id="1343610"/>
    <lineage>
        <taxon>Eukaryota</taxon>
        <taxon>Fungi</taxon>
        <taxon>Fungi incertae sedis</taxon>
        <taxon>Mucoromycota</taxon>
        <taxon>Mortierellomycotina</taxon>
        <taxon>Mortierellomycetes</taxon>
        <taxon>Mortierellales</taxon>
        <taxon>Mortierellaceae</taxon>
        <taxon>Actinomortierella</taxon>
    </lineage>
</organism>
<gene>
    <name evidence="7" type="primary">ZFAND2B_1</name>
    <name evidence="7" type="ORF">DFQ27_005846</name>
</gene>
<dbReference type="Pfam" id="PF25327">
    <property type="entry name" value="UBL_ZFAND1"/>
    <property type="match status" value="1"/>
</dbReference>
<dbReference type="GO" id="GO:0005737">
    <property type="term" value="C:cytoplasm"/>
    <property type="evidence" value="ECO:0007669"/>
    <property type="project" value="TreeGrafter"/>
</dbReference>
<protein>
    <submittedName>
        <fullName evidence="7">Zinc finger, AN1-type domain</fullName>
    </submittedName>
</protein>
<evidence type="ECO:0000313" key="8">
    <source>
        <dbReference type="Proteomes" id="UP000807716"/>
    </source>
</evidence>
<comment type="caution">
    <text evidence="7">The sequence shown here is derived from an EMBL/GenBank/DDBJ whole genome shotgun (WGS) entry which is preliminary data.</text>
</comment>
<dbReference type="Gene3D" id="4.10.1110.10">
    <property type="entry name" value="AN1-like Zinc finger"/>
    <property type="match status" value="1"/>
</dbReference>
<evidence type="ECO:0000256" key="5">
    <source>
        <dbReference type="SAM" id="MobiDB-lite"/>
    </source>
</evidence>
<dbReference type="InterPro" id="IPR057358">
    <property type="entry name" value="UBL_ZFAND1-like"/>
</dbReference>
<dbReference type="Proteomes" id="UP000807716">
    <property type="component" value="Unassembled WGS sequence"/>
</dbReference>
<dbReference type="EMBL" id="JAAAJB010000042">
    <property type="protein sequence ID" value="KAG0268766.1"/>
    <property type="molecule type" value="Genomic_DNA"/>
</dbReference>
<feature type="compositionally biased region" description="Basic and acidic residues" evidence="5">
    <location>
        <begin position="152"/>
        <end position="169"/>
    </location>
</feature>
<evidence type="ECO:0000256" key="1">
    <source>
        <dbReference type="ARBA" id="ARBA00022723"/>
    </source>
</evidence>
<evidence type="ECO:0000256" key="2">
    <source>
        <dbReference type="ARBA" id="ARBA00022771"/>
    </source>
</evidence>
<name>A0A9P6UCA2_9FUNG</name>